<organism evidence="2 3">
    <name type="scientific">Symbiodinium natans</name>
    <dbReference type="NCBI Taxonomy" id="878477"/>
    <lineage>
        <taxon>Eukaryota</taxon>
        <taxon>Sar</taxon>
        <taxon>Alveolata</taxon>
        <taxon>Dinophyceae</taxon>
        <taxon>Suessiales</taxon>
        <taxon>Symbiodiniaceae</taxon>
        <taxon>Symbiodinium</taxon>
    </lineage>
</organism>
<proteinExistence type="predicted"/>
<dbReference type="AlphaFoldDB" id="A0A812LKU2"/>
<evidence type="ECO:0000313" key="3">
    <source>
        <dbReference type="Proteomes" id="UP000604046"/>
    </source>
</evidence>
<evidence type="ECO:0000256" key="1">
    <source>
        <dbReference type="SAM" id="Coils"/>
    </source>
</evidence>
<accession>A0A812LKU2</accession>
<dbReference type="OrthoDB" id="10692382at2759"/>
<name>A0A812LKU2_9DINO</name>
<evidence type="ECO:0000313" key="2">
    <source>
        <dbReference type="EMBL" id="CAE7248624.1"/>
    </source>
</evidence>
<feature type="coiled-coil region" evidence="1">
    <location>
        <begin position="458"/>
        <end position="485"/>
    </location>
</feature>
<keyword evidence="3" id="KW-1185">Reference proteome</keyword>
<reference evidence="2" key="1">
    <citation type="submission" date="2021-02" db="EMBL/GenBank/DDBJ databases">
        <authorList>
            <person name="Dougan E. K."/>
            <person name="Rhodes N."/>
            <person name="Thang M."/>
            <person name="Chan C."/>
        </authorList>
    </citation>
    <scope>NUCLEOTIDE SEQUENCE</scope>
</reference>
<keyword evidence="1" id="KW-0175">Coiled coil</keyword>
<sequence length="868" mass="95973">MGDTGAAIFKKSTIASLGEPSSSPPARTWLFSWNKFQAVWELRVEQAMPTGYVNSSEVWPAGLQGQNFSVTAIRELSASYLLQPNPEGPIPQAEPTYPKLQEFQASQPDYAEFCDPMFLQAPSLYPESLEESNPCYHTFNAEPPVQGMEKGITEQAFWSCSQRERIRSYMDLSTTAGKLDYEAWEANYDFQWQQATDGLELGAALLSAIPWGNFGMSATKAVEQAQDALAAIEKNEQGRIKISNKMRKDFLKGYLKGHGIGTFGTGLLTAKAMSDRAGSWERLDPRTHTKSQIAGNAAKQTFWNVLGGFGDMTISDPALRLSDTDTKLGQIALLRKAGSAPPNAENVSEELAKMTIPRLEDPGPAGLPKNVRSMRDTAWQDCMPLQFGLSKVMCDLFCIQDSVRQGTSAVLESLKGSHDVLMQNIQALLDYQTKYILWAINQEAGKARQFNEEFGNEALSGKDLLEELRADLTQLKAEVEDYDSNAMHSDILDWHRDAGQDLHNRMALMSFNVSADSLPYRVKSVRSMLQHFRMSLRGQVVAQKKLKTSVLAEKQLGAKIQLLRQQAAQHRARTKQAKSLHMQMMRPISAGSEVLWTSLLESFLRSHEKHSIFTMIRLRALDHTNEALRLAQNFSQCAGADTAALQDSWRTVQLAEERCAQALLEAWAATLTSAERLQIALEDENIVANLLEGVELGQGLDVAPEDCASFSTISQKLFSHAVLAVDQALRPLVMQIVTFQALKMFQEQELKSRRSEYIPFETMSFAGLTKRLAAIGDPSQAPGRALATRALNYLGSKACPAPTTCLQGMLLGRDSGWIVPQPGSFLFGESSEVVACNNHTALIPERSAALDKQALPHLLLLEAAEDLQ</sequence>
<dbReference type="EMBL" id="CAJNDS010001118">
    <property type="protein sequence ID" value="CAE7248624.1"/>
    <property type="molecule type" value="Genomic_DNA"/>
</dbReference>
<dbReference type="Proteomes" id="UP000604046">
    <property type="component" value="Unassembled WGS sequence"/>
</dbReference>
<comment type="caution">
    <text evidence="2">The sequence shown here is derived from an EMBL/GenBank/DDBJ whole genome shotgun (WGS) entry which is preliminary data.</text>
</comment>
<gene>
    <name evidence="2" type="primary">NEK5</name>
    <name evidence="2" type="ORF">SNAT2548_LOCUS12050</name>
</gene>
<protein>
    <submittedName>
        <fullName evidence="2">NEK5 protein</fullName>
    </submittedName>
</protein>